<dbReference type="AlphaFoldDB" id="A0A418WYE1"/>
<dbReference type="Proteomes" id="UP000285190">
    <property type="component" value="Unassembled WGS sequence"/>
</dbReference>
<dbReference type="PROSITE" id="PS50943">
    <property type="entry name" value="HTH_CROC1"/>
    <property type="match status" value="1"/>
</dbReference>
<proteinExistence type="predicted"/>
<dbReference type="SMART" id="SM00530">
    <property type="entry name" value="HTH_XRE"/>
    <property type="match status" value="1"/>
</dbReference>
<name>A0A418WYE1_9BURK</name>
<evidence type="ECO:0000313" key="2">
    <source>
        <dbReference type="EMBL" id="RJG05264.1"/>
    </source>
</evidence>
<dbReference type="RefSeq" id="WP_119736812.1">
    <property type="nucleotide sequence ID" value="NZ_QYUN01000002.1"/>
</dbReference>
<gene>
    <name evidence="2" type="ORF">D3870_03845</name>
</gene>
<keyword evidence="3" id="KW-1185">Reference proteome</keyword>
<dbReference type="InterPro" id="IPR010982">
    <property type="entry name" value="Lambda_DNA-bd_dom_sf"/>
</dbReference>
<dbReference type="SUPFAM" id="SSF47413">
    <property type="entry name" value="lambda repressor-like DNA-binding domains"/>
    <property type="match status" value="1"/>
</dbReference>
<sequence length="155" mass="17219">MTTQTSTPPGIPPGLGLRLKEERKRLGLNQVELAQIGGVGRLAQLQYESEASAPTTRYLSAIGAAGVDLVYLISASKAYTGELRSEQQDRVERRAFEWVEMCAEAEPDGHLSAESRRVLFRMIRDVLIQMELGTLPENFDTSLLMSQQMKAHGKR</sequence>
<dbReference type="InterPro" id="IPR001387">
    <property type="entry name" value="Cro/C1-type_HTH"/>
</dbReference>
<dbReference type="CDD" id="cd00093">
    <property type="entry name" value="HTH_XRE"/>
    <property type="match status" value="1"/>
</dbReference>
<feature type="domain" description="HTH cro/C1-type" evidence="1">
    <location>
        <begin position="19"/>
        <end position="72"/>
    </location>
</feature>
<evidence type="ECO:0000313" key="3">
    <source>
        <dbReference type="Proteomes" id="UP000285190"/>
    </source>
</evidence>
<comment type="caution">
    <text evidence="2">The sequence shown here is derived from an EMBL/GenBank/DDBJ whole genome shotgun (WGS) entry which is preliminary data.</text>
</comment>
<evidence type="ECO:0000259" key="1">
    <source>
        <dbReference type="PROSITE" id="PS50943"/>
    </source>
</evidence>
<protein>
    <submittedName>
        <fullName evidence="2">XRE family transcriptional regulator</fullName>
    </submittedName>
</protein>
<dbReference type="OrthoDB" id="7011085at2"/>
<dbReference type="Gene3D" id="1.10.260.40">
    <property type="entry name" value="lambda repressor-like DNA-binding domains"/>
    <property type="match status" value="1"/>
</dbReference>
<accession>A0A418WYE1</accession>
<dbReference type="GO" id="GO:0003677">
    <property type="term" value="F:DNA binding"/>
    <property type="evidence" value="ECO:0007669"/>
    <property type="project" value="InterPro"/>
</dbReference>
<organism evidence="2 3">
    <name type="scientific">Noviherbaspirillum cavernae</name>
    <dbReference type="NCBI Taxonomy" id="2320862"/>
    <lineage>
        <taxon>Bacteria</taxon>
        <taxon>Pseudomonadati</taxon>
        <taxon>Pseudomonadota</taxon>
        <taxon>Betaproteobacteria</taxon>
        <taxon>Burkholderiales</taxon>
        <taxon>Oxalobacteraceae</taxon>
        <taxon>Noviherbaspirillum</taxon>
    </lineage>
</organism>
<dbReference type="EMBL" id="QYUN01000002">
    <property type="protein sequence ID" value="RJG05264.1"/>
    <property type="molecule type" value="Genomic_DNA"/>
</dbReference>
<reference evidence="2 3" key="1">
    <citation type="submission" date="2018-09" db="EMBL/GenBank/DDBJ databases">
        <authorList>
            <person name="Zhu H."/>
        </authorList>
    </citation>
    <scope>NUCLEOTIDE SEQUENCE [LARGE SCALE GENOMIC DNA]</scope>
    <source>
        <strain evidence="2 3">K2R10-39</strain>
    </source>
</reference>